<dbReference type="OrthoDB" id="8191639at2759"/>
<comment type="similarity">
    <text evidence="2">Belongs to the REXO4 family.</text>
</comment>
<evidence type="ECO:0000256" key="5">
    <source>
        <dbReference type="ARBA" id="ARBA00022801"/>
    </source>
</evidence>
<gene>
    <name evidence="10" type="ORF">DGYR_LOCUS10181</name>
</gene>
<keyword evidence="5" id="KW-0378">Hydrolase</keyword>
<evidence type="ECO:0000259" key="9">
    <source>
        <dbReference type="SMART" id="SM00479"/>
    </source>
</evidence>
<evidence type="ECO:0000313" key="10">
    <source>
        <dbReference type="EMBL" id="CAD5122361.1"/>
    </source>
</evidence>
<evidence type="ECO:0000256" key="1">
    <source>
        <dbReference type="ARBA" id="ARBA00004123"/>
    </source>
</evidence>
<keyword evidence="7" id="KW-0539">Nucleus</keyword>
<comment type="caution">
    <text evidence="10">The sequence shown here is derived from an EMBL/GenBank/DDBJ whole genome shotgun (WGS) entry which is preliminary data.</text>
</comment>
<organism evidence="10 11">
    <name type="scientific">Dimorphilus gyrociliatus</name>
    <dbReference type="NCBI Taxonomy" id="2664684"/>
    <lineage>
        <taxon>Eukaryota</taxon>
        <taxon>Metazoa</taxon>
        <taxon>Spiralia</taxon>
        <taxon>Lophotrochozoa</taxon>
        <taxon>Annelida</taxon>
        <taxon>Polychaeta</taxon>
        <taxon>Polychaeta incertae sedis</taxon>
        <taxon>Dinophilidae</taxon>
        <taxon>Dimorphilus</taxon>
    </lineage>
</organism>
<sequence>MGEKKTKKRPNSNRNESSSLKKRVKLDEEDTEAEKQSKVSSEDLSLVNKIIQGAPSSNWKALQAKIAPSGSNAKRKPKRKTENKQSSKLWFDGVDEELLDDDVKDTKEKSKKKGPTDKKELTKAIAMDCEMVGIGEKGRESMLARVSLVNQHGVCVYDEFVKPREKVTDYRTFVSGIRKSDFAAAKSFDVVQKEVYNIIKDRILVGHALDNDMKVLYLDHPKSKVRDSARYRPFKALFNGKTPSLKKLADKLLNMTIQTGEHSSVQDAQAVMAVYMTRRKKWETEMKLRKPVVAPLSKGKSSKKRLKTKRGKKNKE</sequence>
<evidence type="ECO:0000256" key="6">
    <source>
        <dbReference type="ARBA" id="ARBA00022839"/>
    </source>
</evidence>
<keyword evidence="4" id="KW-0540">Nuclease</keyword>
<keyword evidence="11" id="KW-1185">Reference proteome</keyword>
<dbReference type="EMBL" id="CAJFCJ010000017">
    <property type="protein sequence ID" value="CAD5122361.1"/>
    <property type="molecule type" value="Genomic_DNA"/>
</dbReference>
<reference evidence="10 11" key="1">
    <citation type="submission" date="2020-08" db="EMBL/GenBank/DDBJ databases">
        <authorList>
            <person name="Hejnol A."/>
        </authorList>
    </citation>
    <scope>NUCLEOTIDE SEQUENCE [LARGE SCALE GENOMIC DNA]</scope>
</reference>
<keyword evidence="6" id="KW-0269">Exonuclease</keyword>
<dbReference type="CDD" id="cd06144">
    <property type="entry name" value="REX4_like"/>
    <property type="match status" value="1"/>
</dbReference>
<name>A0A7I8W2G8_9ANNE</name>
<feature type="compositionally biased region" description="Basic residues" evidence="8">
    <location>
        <begin position="1"/>
        <end position="11"/>
    </location>
</feature>
<feature type="region of interest" description="Disordered" evidence="8">
    <location>
        <begin position="1"/>
        <end position="46"/>
    </location>
</feature>
<evidence type="ECO:0000256" key="4">
    <source>
        <dbReference type="ARBA" id="ARBA00022722"/>
    </source>
</evidence>
<protein>
    <recommendedName>
        <fullName evidence="3">RNA exonuclease 4</fullName>
    </recommendedName>
</protein>
<feature type="domain" description="Exonuclease" evidence="9">
    <location>
        <begin position="123"/>
        <end position="284"/>
    </location>
</feature>
<dbReference type="Pfam" id="PF00929">
    <property type="entry name" value="RNase_T"/>
    <property type="match status" value="1"/>
</dbReference>
<dbReference type="GO" id="GO:0005634">
    <property type="term" value="C:nucleus"/>
    <property type="evidence" value="ECO:0007669"/>
    <property type="project" value="UniProtKB-SubCell"/>
</dbReference>
<evidence type="ECO:0000256" key="8">
    <source>
        <dbReference type="SAM" id="MobiDB-lite"/>
    </source>
</evidence>
<dbReference type="GO" id="GO:0006364">
    <property type="term" value="P:rRNA processing"/>
    <property type="evidence" value="ECO:0007669"/>
    <property type="project" value="InterPro"/>
</dbReference>
<dbReference type="PANTHER" id="PTHR12801">
    <property type="entry name" value="RNA EXONUCLEASE REXO1 / RECO3 FAMILY MEMBER-RELATED"/>
    <property type="match status" value="1"/>
</dbReference>
<dbReference type="InterPro" id="IPR047021">
    <property type="entry name" value="REXO1/3/4-like"/>
</dbReference>
<feature type="compositionally biased region" description="Basic residues" evidence="8">
    <location>
        <begin position="300"/>
        <end position="316"/>
    </location>
</feature>
<feature type="region of interest" description="Disordered" evidence="8">
    <location>
        <begin position="293"/>
        <end position="316"/>
    </location>
</feature>
<dbReference type="InterPro" id="IPR012337">
    <property type="entry name" value="RNaseH-like_sf"/>
</dbReference>
<dbReference type="GO" id="GO:0008408">
    <property type="term" value="F:3'-5' exonuclease activity"/>
    <property type="evidence" value="ECO:0007669"/>
    <property type="project" value="InterPro"/>
</dbReference>
<dbReference type="SMART" id="SM00479">
    <property type="entry name" value="EXOIII"/>
    <property type="match status" value="1"/>
</dbReference>
<accession>A0A7I8W2G8</accession>
<comment type="subcellular location">
    <subcellularLocation>
        <location evidence="1">Nucleus</location>
    </subcellularLocation>
</comment>
<dbReference type="InterPro" id="IPR036397">
    <property type="entry name" value="RNaseH_sf"/>
</dbReference>
<evidence type="ECO:0000313" key="11">
    <source>
        <dbReference type="Proteomes" id="UP000549394"/>
    </source>
</evidence>
<proteinExistence type="inferred from homology"/>
<dbReference type="GO" id="GO:0003676">
    <property type="term" value="F:nucleic acid binding"/>
    <property type="evidence" value="ECO:0007669"/>
    <property type="project" value="InterPro"/>
</dbReference>
<feature type="region of interest" description="Disordered" evidence="8">
    <location>
        <begin position="65"/>
        <end position="87"/>
    </location>
</feature>
<evidence type="ECO:0000256" key="7">
    <source>
        <dbReference type="ARBA" id="ARBA00023242"/>
    </source>
</evidence>
<dbReference type="FunFam" id="3.30.420.10:FF:000007">
    <property type="entry name" value="Interferon-stimulated exonuclease gene 20"/>
    <property type="match status" value="1"/>
</dbReference>
<dbReference type="InterPro" id="IPR037431">
    <property type="entry name" value="REX4_DEDDh_dom"/>
</dbReference>
<dbReference type="SUPFAM" id="SSF53098">
    <property type="entry name" value="Ribonuclease H-like"/>
    <property type="match status" value="1"/>
</dbReference>
<dbReference type="PANTHER" id="PTHR12801:SF158">
    <property type="entry name" value="RNA EXONUCLEASE 4"/>
    <property type="match status" value="1"/>
</dbReference>
<evidence type="ECO:0000256" key="2">
    <source>
        <dbReference type="ARBA" id="ARBA00010489"/>
    </source>
</evidence>
<dbReference type="InterPro" id="IPR013520">
    <property type="entry name" value="Ribonucl_H"/>
</dbReference>
<dbReference type="Gene3D" id="3.30.420.10">
    <property type="entry name" value="Ribonuclease H-like superfamily/Ribonuclease H"/>
    <property type="match status" value="1"/>
</dbReference>
<evidence type="ECO:0000256" key="3">
    <source>
        <dbReference type="ARBA" id="ARBA00016937"/>
    </source>
</evidence>
<dbReference type="AlphaFoldDB" id="A0A7I8W2G8"/>
<dbReference type="Proteomes" id="UP000549394">
    <property type="component" value="Unassembled WGS sequence"/>
</dbReference>